<evidence type="ECO:0000256" key="1">
    <source>
        <dbReference type="ARBA" id="ARBA00023015"/>
    </source>
</evidence>
<keyword evidence="6" id="KW-1185">Reference proteome</keyword>
<dbReference type="PANTHER" id="PTHR43537:SF5">
    <property type="entry name" value="UXU OPERON TRANSCRIPTIONAL REGULATOR"/>
    <property type="match status" value="1"/>
</dbReference>
<proteinExistence type="predicted"/>
<keyword evidence="1" id="KW-0805">Transcription regulation</keyword>
<evidence type="ECO:0000313" key="6">
    <source>
        <dbReference type="Proteomes" id="UP001500984"/>
    </source>
</evidence>
<dbReference type="InterPro" id="IPR000524">
    <property type="entry name" value="Tscrpt_reg_HTH_GntR"/>
</dbReference>
<evidence type="ECO:0000256" key="2">
    <source>
        <dbReference type="ARBA" id="ARBA00023125"/>
    </source>
</evidence>
<dbReference type="PRINTS" id="PR00035">
    <property type="entry name" value="HTHGNTR"/>
</dbReference>
<name>A0ABP5IPE0_9MICO</name>
<sequence length="242" mass="26695">MRTRPPKTAVLVAQRIVADISREHKAPGDRLPPEHQMLADYGVGRGTLRESLRILEIQGVLTLKPGPGGGPIIRRPDSSSLETTLTLLLQFEQAPYRAIAESRLGIEPLLAQLAATRMSPELLAELTDSVTVMREGIDDQSVFLETNKQFHSLVAAGSGNALLNSTIEALLNLLDGSAIGVDYPEKRRIAVVEAHQAILDALTAQDPLEAEASMRRHIDEYFHYLTQTHPEALERPIVWQDF</sequence>
<accession>A0ABP5IPE0</accession>
<dbReference type="Pfam" id="PF00392">
    <property type="entry name" value="GntR"/>
    <property type="match status" value="1"/>
</dbReference>
<dbReference type="SMART" id="SM00895">
    <property type="entry name" value="FCD"/>
    <property type="match status" value="1"/>
</dbReference>
<keyword evidence="2" id="KW-0238">DNA-binding</keyword>
<gene>
    <name evidence="5" type="ORF">GCM10009823_28820</name>
</gene>
<dbReference type="PROSITE" id="PS50949">
    <property type="entry name" value="HTH_GNTR"/>
    <property type="match status" value="1"/>
</dbReference>
<dbReference type="InterPro" id="IPR036390">
    <property type="entry name" value="WH_DNA-bd_sf"/>
</dbReference>
<protein>
    <submittedName>
        <fullName evidence="5">FadR/GntR family transcriptional regulator</fullName>
    </submittedName>
</protein>
<dbReference type="Gene3D" id="1.20.120.530">
    <property type="entry name" value="GntR ligand-binding domain-like"/>
    <property type="match status" value="1"/>
</dbReference>
<dbReference type="Proteomes" id="UP001500984">
    <property type="component" value="Unassembled WGS sequence"/>
</dbReference>
<dbReference type="InterPro" id="IPR036388">
    <property type="entry name" value="WH-like_DNA-bd_sf"/>
</dbReference>
<dbReference type="InterPro" id="IPR008920">
    <property type="entry name" value="TF_FadR/GntR_C"/>
</dbReference>
<comment type="caution">
    <text evidence="5">The sequence shown here is derived from an EMBL/GenBank/DDBJ whole genome shotgun (WGS) entry which is preliminary data.</text>
</comment>
<dbReference type="Pfam" id="PF07729">
    <property type="entry name" value="FCD"/>
    <property type="match status" value="1"/>
</dbReference>
<organism evidence="5 6">
    <name type="scientific">Brevibacterium salitolerans</name>
    <dbReference type="NCBI Taxonomy" id="1403566"/>
    <lineage>
        <taxon>Bacteria</taxon>
        <taxon>Bacillati</taxon>
        <taxon>Actinomycetota</taxon>
        <taxon>Actinomycetes</taxon>
        <taxon>Micrococcales</taxon>
        <taxon>Brevibacteriaceae</taxon>
        <taxon>Brevibacterium</taxon>
    </lineage>
</organism>
<dbReference type="Gene3D" id="1.10.10.10">
    <property type="entry name" value="Winged helix-like DNA-binding domain superfamily/Winged helix DNA-binding domain"/>
    <property type="match status" value="1"/>
</dbReference>
<evidence type="ECO:0000259" key="4">
    <source>
        <dbReference type="PROSITE" id="PS50949"/>
    </source>
</evidence>
<feature type="domain" description="HTH gntR-type" evidence="4">
    <location>
        <begin position="6"/>
        <end position="76"/>
    </location>
</feature>
<reference evidence="6" key="1">
    <citation type="journal article" date="2019" name="Int. J. Syst. Evol. Microbiol.">
        <title>The Global Catalogue of Microorganisms (GCM) 10K type strain sequencing project: providing services to taxonomists for standard genome sequencing and annotation.</title>
        <authorList>
            <consortium name="The Broad Institute Genomics Platform"/>
            <consortium name="The Broad Institute Genome Sequencing Center for Infectious Disease"/>
            <person name="Wu L."/>
            <person name="Ma J."/>
        </authorList>
    </citation>
    <scope>NUCLEOTIDE SEQUENCE [LARGE SCALE GENOMIC DNA]</scope>
    <source>
        <strain evidence="6">JCM 15900</strain>
    </source>
</reference>
<dbReference type="RefSeq" id="WP_344338009.1">
    <property type="nucleotide sequence ID" value="NZ_BAAAPZ010000017.1"/>
</dbReference>
<evidence type="ECO:0000313" key="5">
    <source>
        <dbReference type="EMBL" id="GAA2104242.1"/>
    </source>
</evidence>
<dbReference type="SUPFAM" id="SSF48008">
    <property type="entry name" value="GntR ligand-binding domain-like"/>
    <property type="match status" value="1"/>
</dbReference>
<evidence type="ECO:0000256" key="3">
    <source>
        <dbReference type="ARBA" id="ARBA00023163"/>
    </source>
</evidence>
<dbReference type="SMART" id="SM00345">
    <property type="entry name" value="HTH_GNTR"/>
    <property type="match status" value="1"/>
</dbReference>
<dbReference type="SUPFAM" id="SSF46785">
    <property type="entry name" value="Winged helix' DNA-binding domain"/>
    <property type="match status" value="1"/>
</dbReference>
<dbReference type="InterPro" id="IPR011711">
    <property type="entry name" value="GntR_C"/>
</dbReference>
<keyword evidence="3" id="KW-0804">Transcription</keyword>
<dbReference type="EMBL" id="BAAAPZ010000017">
    <property type="protein sequence ID" value="GAA2104242.1"/>
    <property type="molecule type" value="Genomic_DNA"/>
</dbReference>
<dbReference type="PANTHER" id="PTHR43537">
    <property type="entry name" value="TRANSCRIPTIONAL REGULATOR, GNTR FAMILY"/>
    <property type="match status" value="1"/>
</dbReference>